<protein>
    <submittedName>
        <fullName evidence="1">Uncharacterized protein</fullName>
    </submittedName>
</protein>
<accession>A0A0W0XQ79</accession>
<dbReference type="PATRIC" id="fig|458.5.peg.1670"/>
<comment type="caution">
    <text evidence="1">The sequence shown here is derived from an EMBL/GenBank/DDBJ whole genome shotgun (WGS) entry which is preliminary data.</text>
</comment>
<dbReference type="Proteomes" id="UP000054608">
    <property type="component" value="Unassembled WGS sequence"/>
</dbReference>
<proteinExistence type="predicted"/>
<organism evidence="1 2">
    <name type="scientific">Legionella rubrilucens</name>
    <dbReference type="NCBI Taxonomy" id="458"/>
    <lineage>
        <taxon>Bacteria</taxon>
        <taxon>Pseudomonadati</taxon>
        <taxon>Pseudomonadota</taxon>
        <taxon>Gammaproteobacteria</taxon>
        <taxon>Legionellales</taxon>
        <taxon>Legionellaceae</taxon>
        <taxon>Legionella</taxon>
    </lineage>
</organism>
<dbReference type="EMBL" id="LNYT01000020">
    <property type="protein sequence ID" value="KTD46676.1"/>
    <property type="molecule type" value="Genomic_DNA"/>
</dbReference>
<keyword evidence="2" id="KW-1185">Reference proteome</keyword>
<evidence type="ECO:0000313" key="1">
    <source>
        <dbReference type="EMBL" id="KTD46676.1"/>
    </source>
</evidence>
<dbReference type="OrthoDB" id="5644371at2"/>
<sequence length="596" mass="69030">MRSQFEYSGHPIYPAAPRTWRVFIRADDLDAESVRTLHTLTEYRVCPALHMNLGTADLPQRAYIDSGYVSAFEFHDNSALKAANAYLAYKNVHFIFIPEALCDSIYLTGGTRGFEKNGKTTHPRREEGSSWQIPVRNSVIPQIFNTDNMSVALMEGDSRSSCEVLIGGNWKDYAVCFTLPKSLSREIASHEPQDIATLERLLRRSGSLPYLLNPDRSISYAQREAIATQAKQLQTWWKTLGEERKLLCFMHAVLEGNAYREPNPEKEPRFLRDLWAVQLRLNEMMRRTPSASHYFNALQWVITRLHSQLLPFHPCYHPLFNRFVQEFKEAVHQQNEEEMQQRTHYLHTVDKALQAEEQFLKRLRQSHHQQFLPSTALQTRLEQCCSLLSMVTPTSNENELIEKTMYVKSVTEALEKELTLSKHHQITRQLMNLEQFRAGREHSFIFHLVEWYNVWVDKSDGLFKSLSPEALHQQAKTCAKTQTALIKLQQLFDQCNARGAGINQEKSNHLFRQLVARVTNQLEQALNQGTSLDVGRYLDEATHYLLILLAQRLGSQRNAFFNEKMQSNHLQNLDRIPKPQVEETKPAFMESSFSFD</sequence>
<gene>
    <name evidence="1" type="ORF">Lrub_1598</name>
</gene>
<evidence type="ECO:0000313" key="2">
    <source>
        <dbReference type="Proteomes" id="UP000054608"/>
    </source>
</evidence>
<reference evidence="1 2" key="1">
    <citation type="submission" date="2015-11" db="EMBL/GenBank/DDBJ databases">
        <title>Genomic analysis of 38 Legionella species identifies large and diverse effector repertoires.</title>
        <authorList>
            <person name="Burstein D."/>
            <person name="Amaro F."/>
            <person name="Zusman T."/>
            <person name="Lifshitz Z."/>
            <person name="Cohen O."/>
            <person name="Gilbert J.A."/>
            <person name="Pupko T."/>
            <person name="Shuman H.A."/>
            <person name="Segal G."/>
        </authorList>
    </citation>
    <scope>NUCLEOTIDE SEQUENCE [LARGE SCALE GENOMIC DNA]</scope>
    <source>
        <strain evidence="1 2">WA-270A-C2</strain>
    </source>
</reference>
<name>A0A0W0XQ79_9GAMM</name>
<dbReference type="RefSeq" id="WP_058531697.1">
    <property type="nucleotide sequence ID" value="NZ_CAAAIN010000005.1"/>
</dbReference>
<dbReference type="AlphaFoldDB" id="A0A0W0XQ79"/>